<dbReference type="Proteomes" id="UP000037035">
    <property type="component" value="Unassembled WGS sequence"/>
</dbReference>
<proteinExistence type="predicted"/>
<gene>
    <name evidence="2" type="ORF">VP01_1364g1</name>
</gene>
<evidence type="ECO:0000313" key="2">
    <source>
        <dbReference type="EMBL" id="KNZ61737.1"/>
    </source>
</evidence>
<feature type="region of interest" description="Disordered" evidence="1">
    <location>
        <begin position="1"/>
        <end position="23"/>
    </location>
</feature>
<feature type="compositionally biased region" description="Low complexity" evidence="1">
    <location>
        <begin position="10"/>
        <end position="22"/>
    </location>
</feature>
<comment type="caution">
    <text evidence="2">The sequence shown here is derived from an EMBL/GenBank/DDBJ whole genome shotgun (WGS) entry which is preliminary data.</text>
</comment>
<reference evidence="2 3" key="1">
    <citation type="submission" date="2015-08" db="EMBL/GenBank/DDBJ databases">
        <title>Next Generation Sequencing and Analysis of the Genome of Puccinia sorghi L Schw, the Causal Agent of Maize Common Rust.</title>
        <authorList>
            <person name="Rochi L."/>
            <person name="Burguener G."/>
            <person name="Darino M."/>
            <person name="Turjanski A."/>
            <person name="Kreff E."/>
            <person name="Dieguez M.J."/>
            <person name="Sacco F."/>
        </authorList>
    </citation>
    <scope>NUCLEOTIDE SEQUENCE [LARGE SCALE GENOMIC DNA]</scope>
    <source>
        <strain evidence="2 3">RO10H11247</strain>
    </source>
</reference>
<dbReference type="EMBL" id="LAVV01004054">
    <property type="protein sequence ID" value="KNZ61737.1"/>
    <property type="molecule type" value="Genomic_DNA"/>
</dbReference>
<name>A0A0L6VMC0_9BASI</name>
<protein>
    <submittedName>
        <fullName evidence="2">Uncharacterized protein</fullName>
    </submittedName>
</protein>
<organism evidence="2 3">
    <name type="scientific">Puccinia sorghi</name>
    <dbReference type="NCBI Taxonomy" id="27349"/>
    <lineage>
        <taxon>Eukaryota</taxon>
        <taxon>Fungi</taxon>
        <taxon>Dikarya</taxon>
        <taxon>Basidiomycota</taxon>
        <taxon>Pucciniomycotina</taxon>
        <taxon>Pucciniomycetes</taxon>
        <taxon>Pucciniales</taxon>
        <taxon>Pucciniaceae</taxon>
        <taxon>Puccinia</taxon>
    </lineage>
</organism>
<dbReference type="VEuPathDB" id="FungiDB:VP01_1364g1"/>
<dbReference type="AlphaFoldDB" id="A0A0L6VMC0"/>
<sequence>MLLRSLARVNTKNKSSPKTKSNGHIIQDEKHLSSHKGNFSKAQLANRQMRTLAKALDAAGKFVDALQRKCHNVPPSLLDFSQHLSLPRASRLVTDLSSLLKMFPRHCPDAITSEFDLHRSGVWVGEWVNLVNEYLDVLQLMDSIILSHQPFAESLFLRVAKGFLKPGPSAKNGIAHIVSTAMIVAASRTRLASLPEDLLGQINSSVCGLFLGPSTPHACTPSGASQHIHFIALTATVPKDIEPFWPGGT</sequence>
<keyword evidence="3" id="KW-1185">Reference proteome</keyword>
<dbReference type="OrthoDB" id="2507700at2759"/>
<evidence type="ECO:0000256" key="1">
    <source>
        <dbReference type="SAM" id="MobiDB-lite"/>
    </source>
</evidence>
<evidence type="ECO:0000313" key="3">
    <source>
        <dbReference type="Proteomes" id="UP000037035"/>
    </source>
</evidence>
<accession>A0A0L6VMC0</accession>